<proteinExistence type="predicted"/>
<sequence length="356" mass="38147">MTTTSSPATGVAELDLASLDRYLGAHVEGGLRGPLTARLVAGGRSNPTYEVGDGERRWILRRPPYGEVVATAAHDMGREARVLRALAGSSVPVPRVVARCEDPGVIGADFYVMDKVEGRTLRTPADTATLTPAQRAGLTDALVALLVELHAVDPAAVGLADFGRPDGYLARQLTRWQRQWEKVRTRDLPGFAELAARLEASMPTVGRPGIVHGDYKIDNLMLDVDDPTRIVALLDWEMATVGDTLADVGMLLSFWDEAGAVPNPITAGATALPGFPDRATVLGMYAERCGIEVADIEWYVVFSDFKLLVILEQIHARHLQGTTVGSGVDDLGPMVPLLLERARAGAAAASDPRLRA</sequence>
<dbReference type="Proteomes" id="UP000468687">
    <property type="component" value="Unassembled WGS sequence"/>
</dbReference>
<dbReference type="Gene3D" id="3.90.1200.10">
    <property type="match status" value="1"/>
</dbReference>
<comment type="caution">
    <text evidence="2">The sequence shown here is derived from an EMBL/GenBank/DDBJ whole genome shotgun (WGS) entry which is preliminary data.</text>
</comment>
<feature type="domain" description="Aminoglycoside phosphotransferase" evidence="1">
    <location>
        <begin position="37"/>
        <end position="258"/>
    </location>
</feature>
<dbReference type="AlphaFoldDB" id="A0A6P0HGS9"/>
<dbReference type="Gene3D" id="3.30.200.20">
    <property type="entry name" value="Phosphorylase Kinase, domain 1"/>
    <property type="match status" value="1"/>
</dbReference>
<dbReference type="GO" id="GO:0016740">
    <property type="term" value="F:transferase activity"/>
    <property type="evidence" value="ECO:0007669"/>
    <property type="project" value="UniProtKB-KW"/>
</dbReference>
<dbReference type="InterPro" id="IPR041726">
    <property type="entry name" value="ACAD10_11_N"/>
</dbReference>
<reference evidence="2 3" key="1">
    <citation type="journal article" date="2014" name="Int. J. Syst. Evol. Microbiol.">
        <title>Nocardioides zeae sp. nov., isolated from the stem of Zea mays.</title>
        <authorList>
            <person name="Glaeser S.P."/>
            <person name="McInroy J.A."/>
            <person name="Busse H.J."/>
            <person name="Kampfer P."/>
        </authorList>
    </citation>
    <scope>NUCLEOTIDE SEQUENCE [LARGE SCALE GENOMIC DNA]</scope>
    <source>
        <strain evidence="2 3">JCM 30728</strain>
    </source>
</reference>
<dbReference type="CDD" id="cd05154">
    <property type="entry name" value="ACAD10_11_N-like"/>
    <property type="match status" value="1"/>
</dbReference>
<name>A0A6P0HGS9_9ACTN</name>
<dbReference type="RefSeq" id="WP_163771105.1">
    <property type="nucleotide sequence ID" value="NZ_JAAGXA010000003.1"/>
</dbReference>
<evidence type="ECO:0000313" key="3">
    <source>
        <dbReference type="Proteomes" id="UP000468687"/>
    </source>
</evidence>
<keyword evidence="2" id="KW-0808">Transferase</keyword>
<organism evidence="2 3">
    <name type="scientific">Nocardioides zeae</name>
    <dbReference type="NCBI Taxonomy" id="1457234"/>
    <lineage>
        <taxon>Bacteria</taxon>
        <taxon>Bacillati</taxon>
        <taxon>Actinomycetota</taxon>
        <taxon>Actinomycetes</taxon>
        <taxon>Propionibacteriales</taxon>
        <taxon>Nocardioidaceae</taxon>
        <taxon>Nocardioides</taxon>
    </lineage>
</organism>
<gene>
    <name evidence="2" type="ORF">G3T38_05540</name>
</gene>
<dbReference type="SUPFAM" id="SSF56112">
    <property type="entry name" value="Protein kinase-like (PK-like)"/>
    <property type="match status" value="1"/>
</dbReference>
<keyword evidence="3" id="KW-1185">Reference proteome</keyword>
<dbReference type="PANTHER" id="PTHR47829:SF1">
    <property type="entry name" value="HAD FAMILY PHOSPHATASE"/>
    <property type="match status" value="1"/>
</dbReference>
<dbReference type="Pfam" id="PF01636">
    <property type="entry name" value="APH"/>
    <property type="match status" value="1"/>
</dbReference>
<accession>A0A6P0HGS9</accession>
<dbReference type="InterPro" id="IPR011009">
    <property type="entry name" value="Kinase-like_dom_sf"/>
</dbReference>
<evidence type="ECO:0000313" key="2">
    <source>
        <dbReference type="EMBL" id="NEN77736.1"/>
    </source>
</evidence>
<dbReference type="InterPro" id="IPR002575">
    <property type="entry name" value="Aminoglycoside_PTrfase"/>
</dbReference>
<dbReference type="PANTHER" id="PTHR47829">
    <property type="entry name" value="HYDROLASE, PUTATIVE (AFU_ORTHOLOGUE AFUA_1G12880)-RELATED"/>
    <property type="match status" value="1"/>
</dbReference>
<dbReference type="InterPro" id="IPR052898">
    <property type="entry name" value="ACAD10-like"/>
</dbReference>
<protein>
    <submittedName>
        <fullName evidence="2">Phosphotransferase family protein</fullName>
    </submittedName>
</protein>
<dbReference type="EMBL" id="JAAGXA010000003">
    <property type="protein sequence ID" value="NEN77736.1"/>
    <property type="molecule type" value="Genomic_DNA"/>
</dbReference>
<evidence type="ECO:0000259" key="1">
    <source>
        <dbReference type="Pfam" id="PF01636"/>
    </source>
</evidence>